<dbReference type="InterPro" id="IPR001611">
    <property type="entry name" value="Leu-rich_rpt"/>
</dbReference>
<dbReference type="InterPro" id="IPR032675">
    <property type="entry name" value="LRR_dom_sf"/>
</dbReference>
<dbReference type="SUPFAM" id="SSF52058">
    <property type="entry name" value="L domain-like"/>
    <property type="match status" value="1"/>
</dbReference>
<dbReference type="RefSeq" id="XP_012638159.1">
    <property type="nucleotide sequence ID" value="XM_012782705.1"/>
</dbReference>
<evidence type="ECO:0000313" key="4">
    <source>
        <dbReference type="Ensembl" id="ENSMICP00000029253.2"/>
    </source>
</evidence>
<dbReference type="PROSITE" id="PS51450">
    <property type="entry name" value="LRR"/>
    <property type="match status" value="2"/>
</dbReference>
<keyword evidence="1" id="KW-0433">Leucine-rich repeat</keyword>
<dbReference type="Proteomes" id="UP000694394">
    <property type="component" value="Chromosome 13"/>
</dbReference>
<sequence length="590" mass="67756">MQTHPQLLRRPLPPKFFKLSLCKKKIHTAKTGETKSPHVVFIQDETISIKRDETSFPDVVSRSKSPIPIKIQNLCFDYHVRKRARKVATISTRPAPTKSVHWHIPDTATGSIFFPSSYSASTRVFGKGTDQIKKSRKSKRMLKDVYASKALEGLLILSSVFSKPLITCELIPGKLKKPYPRYQPLSRSPSSTYQHILTDVSEAAPSPLPSTTTSKPERQWLKVLPQSSSVKLSVTQYPVDIYLPAPASPRRPHRQSMIETLATDNEYIETVSREVSRKPTEVYDKTRLIESDRNIIRGEGFKTITATRYETITAMTKLAIVNCHVHGRNALNLKGYFLLNCPDLTCLAFQLVYLNLSFNDLCYFPTEVFCLKNLQVLKLRNNPIKEIPSEIQKLKYLRIFSIAFNWITVLPPGLFRLYYLEELDISYNEIRFIPNEIQKLRSLEKLNIDGIELSFLPSGILKLNLIKIHIENNFILPCFWKENSLNNPQRLTQIIAFFIVKNNLQRLYDDIPVKIQKLLQCTSRCDWCHGPKFGNGFRVIRPYDIFGALQLPVMFYVCSSHCYRKVKEGGFISRSIPDKKIAINLETVNE</sequence>
<evidence type="ECO:0000313" key="5">
    <source>
        <dbReference type="Proteomes" id="UP000694394"/>
    </source>
</evidence>
<dbReference type="InterPro" id="IPR050216">
    <property type="entry name" value="LRR_domain-containing"/>
</dbReference>
<keyword evidence="2" id="KW-0677">Repeat</keyword>
<dbReference type="SMART" id="SM00369">
    <property type="entry name" value="LRR_TYP"/>
    <property type="match status" value="4"/>
</dbReference>
<proteinExistence type="predicted"/>
<dbReference type="CTD" id="220416"/>
<dbReference type="PANTHER" id="PTHR48051:SF1">
    <property type="entry name" value="RAS SUPPRESSOR PROTEIN 1"/>
    <property type="match status" value="1"/>
</dbReference>
<dbReference type="GeneTree" id="ENSGT00710000106860"/>
<reference evidence="4" key="1">
    <citation type="submission" date="2016-12" db="EMBL/GenBank/DDBJ databases">
        <title>Mouse lemur reference genome and diversity panel.</title>
        <authorList>
            <person name="Harris R."/>
            <person name="Larsen P."/>
            <person name="Liu Y."/>
            <person name="Hughes D.S."/>
            <person name="Murali S."/>
            <person name="Raveendran M."/>
            <person name="Korchina V."/>
            <person name="Wang M."/>
            <person name="Jhangiani S."/>
            <person name="Bandaranaike D."/>
            <person name="Bellair M."/>
            <person name="Blankenburg K."/>
            <person name="Chao H."/>
            <person name="Dahdouli M."/>
            <person name="Dinh H."/>
            <person name="Doddapaneni H."/>
            <person name="English A."/>
            <person name="Firestine M."/>
            <person name="Gnanaolivu R."/>
            <person name="Gross S."/>
            <person name="Hernandez B."/>
            <person name="Javaid M."/>
            <person name="Jayaseelan J."/>
            <person name="Jones J."/>
            <person name="Khan Z."/>
            <person name="Kovar C."/>
            <person name="Kurapati P."/>
            <person name="Le B."/>
            <person name="Lee S."/>
            <person name="Li M."/>
            <person name="Mathew T."/>
            <person name="Narasimhan A."/>
            <person name="Ngo D."/>
            <person name="Nguyen L."/>
            <person name="Okwuonu G."/>
            <person name="Ongeri F."/>
            <person name="Osuji N."/>
            <person name="Pu L.-L."/>
            <person name="Puazo M."/>
            <person name="Quiroz J."/>
            <person name="Raj R."/>
            <person name="Rajbhandari K."/>
            <person name="Reid J.G."/>
            <person name="Santibanez J."/>
            <person name="Sexton D."/>
            <person name="Skinner E."/>
            <person name="Vee V."/>
            <person name="Weissenberger G."/>
            <person name="Wu Y."/>
            <person name="Xin Y."/>
            <person name="Han Y."/>
            <person name="Campbell C."/>
            <person name="Brown A."/>
            <person name="Sullivan B."/>
            <person name="Shelton J."/>
            <person name="Brown S."/>
            <person name="Dudchenko O."/>
            <person name="Machol I."/>
            <person name="Durand N."/>
            <person name="Shamim M."/>
            <person name="Lieberman A."/>
            <person name="Muzny D.M."/>
            <person name="Richards S."/>
            <person name="Yoder A."/>
            <person name="Worley K.C."/>
            <person name="Rogers J."/>
            <person name="Gibbs R.A."/>
        </authorList>
    </citation>
    <scope>NUCLEOTIDE SEQUENCE [LARGE SCALE GENOMIC DNA]</scope>
</reference>
<name>A0A8B7HKU3_MICMU</name>
<dbReference type="InterPro" id="IPR003591">
    <property type="entry name" value="Leu-rich_rpt_typical-subtyp"/>
</dbReference>
<dbReference type="Pfam" id="PF23598">
    <property type="entry name" value="LRR_14"/>
    <property type="match status" value="1"/>
</dbReference>
<evidence type="ECO:0000259" key="3">
    <source>
        <dbReference type="Pfam" id="PF23598"/>
    </source>
</evidence>
<accession>A0A8B7HKU3</accession>
<gene>
    <name evidence="4" type="primary">LRRC63</name>
</gene>
<evidence type="ECO:0000256" key="1">
    <source>
        <dbReference type="ARBA" id="ARBA00022614"/>
    </source>
</evidence>
<organism evidence="4 5">
    <name type="scientific">Microcebus murinus</name>
    <name type="common">Gray mouse lemur</name>
    <name type="synonym">Lemur murinus</name>
    <dbReference type="NCBI Taxonomy" id="30608"/>
    <lineage>
        <taxon>Eukaryota</taxon>
        <taxon>Metazoa</taxon>
        <taxon>Chordata</taxon>
        <taxon>Craniata</taxon>
        <taxon>Vertebrata</taxon>
        <taxon>Euteleostomi</taxon>
        <taxon>Mammalia</taxon>
        <taxon>Eutheria</taxon>
        <taxon>Euarchontoglires</taxon>
        <taxon>Primates</taxon>
        <taxon>Strepsirrhini</taxon>
        <taxon>Lemuriformes</taxon>
        <taxon>Cheirogaleidae</taxon>
        <taxon>Microcebus</taxon>
    </lineage>
</organism>
<dbReference type="Gene3D" id="3.80.10.10">
    <property type="entry name" value="Ribonuclease Inhibitor"/>
    <property type="match status" value="1"/>
</dbReference>
<dbReference type="GeneID" id="105881158"/>
<dbReference type="RefSeq" id="XP_012638157.1">
    <property type="nucleotide sequence ID" value="XM_012782703.2"/>
</dbReference>
<evidence type="ECO:0000256" key="2">
    <source>
        <dbReference type="ARBA" id="ARBA00022737"/>
    </source>
</evidence>
<dbReference type="PANTHER" id="PTHR48051">
    <property type="match status" value="1"/>
</dbReference>
<reference evidence="4" key="3">
    <citation type="submission" date="2025-09" db="UniProtKB">
        <authorList>
            <consortium name="Ensembl"/>
        </authorList>
    </citation>
    <scope>IDENTIFICATION</scope>
</reference>
<dbReference type="EMBL" id="ABDC03017703">
    <property type="status" value="NOT_ANNOTATED_CDS"/>
    <property type="molecule type" value="Genomic_DNA"/>
</dbReference>
<dbReference type="OrthoDB" id="660555at2759"/>
<reference evidence="4" key="2">
    <citation type="submission" date="2025-08" db="UniProtKB">
        <authorList>
            <consortium name="Ensembl"/>
        </authorList>
    </citation>
    <scope>IDENTIFICATION</scope>
</reference>
<dbReference type="Ensembl" id="ENSMICT00000034332.2">
    <property type="protein sequence ID" value="ENSMICP00000029253.2"/>
    <property type="gene ID" value="ENSMICG00000038107.2"/>
</dbReference>
<feature type="domain" description="Disease resistance R13L4/SHOC-2-like LRR" evidence="3">
    <location>
        <begin position="348"/>
        <end position="425"/>
    </location>
</feature>
<dbReference type="RefSeq" id="XP_012638160.1">
    <property type="nucleotide sequence ID" value="XM_012782706.1"/>
</dbReference>
<dbReference type="GO" id="GO:0005737">
    <property type="term" value="C:cytoplasm"/>
    <property type="evidence" value="ECO:0007669"/>
    <property type="project" value="TreeGrafter"/>
</dbReference>
<protein>
    <submittedName>
        <fullName evidence="4">Leucine rich repeat containing 63</fullName>
    </submittedName>
</protein>
<dbReference type="InterPro" id="IPR055414">
    <property type="entry name" value="LRR_R13L4/SHOC2-like"/>
</dbReference>
<keyword evidence="5" id="KW-1185">Reference proteome</keyword>
<dbReference type="AlphaFoldDB" id="A0A8B7HKU3"/>